<protein>
    <recommendedName>
        <fullName evidence="4">NfeD family protein</fullName>
    </recommendedName>
</protein>
<gene>
    <name evidence="2" type="ORF">CQA63_00570</name>
</gene>
<evidence type="ECO:0008006" key="4">
    <source>
        <dbReference type="Google" id="ProtNLM"/>
    </source>
</evidence>
<dbReference type="AlphaFoldDB" id="A0A3D8I8E1"/>
<keyword evidence="1" id="KW-0812">Transmembrane</keyword>
<sequence>MSALVLLAIGILSIIVEIFLGSFFLVFIGLGLCITAGIEWLVGFGSFGNVFIMQALSICLFSFAMLILLRKPIKSWLSHAQNYEDSLTHTGVGEIAQGMVYFKGTFWEYECENMQPQEGDKVRIKEVKENKVVIESL</sequence>
<dbReference type="EMBL" id="NXLR01000001">
    <property type="protein sequence ID" value="RDU61034.1"/>
    <property type="molecule type" value="Genomic_DNA"/>
</dbReference>
<organism evidence="2 3">
    <name type="scientific">Helicobacter marmotae</name>
    <dbReference type="NCBI Taxonomy" id="152490"/>
    <lineage>
        <taxon>Bacteria</taxon>
        <taxon>Pseudomonadati</taxon>
        <taxon>Campylobacterota</taxon>
        <taxon>Epsilonproteobacteria</taxon>
        <taxon>Campylobacterales</taxon>
        <taxon>Helicobacteraceae</taxon>
        <taxon>Helicobacter</taxon>
    </lineage>
</organism>
<evidence type="ECO:0000256" key="1">
    <source>
        <dbReference type="SAM" id="Phobius"/>
    </source>
</evidence>
<keyword evidence="1" id="KW-0472">Membrane</keyword>
<keyword evidence="3" id="KW-1185">Reference proteome</keyword>
<evidence type="ECO:0000313" key="3">
    <source>
        <dbReference type="Proteomes" id="UP000256599"/>
    </source>
</evidence>
<feature type="transmembrane region" description="Helical" evidence="1">
    <location>
        <begin position="5"/>
        <end position="38"/>
    </location>
</feature>
<dbReference type="RefSeq" id="WP_104699228.1">
    <property type="nucleotide sequence ID" value="NZ_FZPP01000003.1"/>
</dbReference>
<accession>A0A3D8I8E1</accession>
<proteinExistence type="predicted"/>
<keyword evidence="1" id="KW-1133">Transmembrane helix</keyword>
<dbReference type="Proteomes" id="UP000256599">
    <property type="component" value="Unassembled WGS sequence"/>
</dbReference>
<comment type="caution">
    <text evidence="2">The sequence shown here is derived from an EMBL/GenBank/DDBJ whole genome shotgun (WGS) entry which is preliminary data.</text>
</comment>
<name>A0A3D8I8E1_9HELI</name>
<reference evidence="2 3" key="1">
    <citation type="submission" date="2018-04" db="EMBL/GenBank/DDBJ databases">
        <title>Novel Campyloabacter and Helicobacter Species and Strains.</title>
        <authorList>
            <person name="Mannion A.J."/>
            <person name="Shen Z."/>
            <person name="Fox J.G."/>
        </authorList>
    </citation>
    <scope>NUCLEOTIDE SEQUENCE [LARGE SCALE GENOMIC DNA]</scope>
    <source>
        <strain evidence="2 3">MIT 98-6070</strain>
    </source>
</reference>
<feature type="transmembrane region" description="Helical" evidence="1">
    <location>
        <begin position="50"/>
        <end position="69"/>
    </location>
</feature>
<evidence type="ECO:0000313" key="2">
    <source>
        <dbReference type="EMBL" id="RDU61034.1"/>
    </source>
</evidence>
<dbReference type="OrthoDB" id="5329160at2"/>